<evidence type="ECO:0000256" key="2">
    <source>
        <dbReference type="ARBA" id="ARBA00022475"/>
    </source>
</evidence>
<organism evidence="11 12">
    <name type="scientific">Gordonia lacunae</name>
    <dbReference type="NCBI Taxonomy" id="417102"/>
    <lineage>
        <taxon>Bacteria</taxon>
        <taxon>Bacillati</taxon>
        <taxon>Actinomycetota</taxon>
        <taxon>Actinomycetes</taxon>
        <taxon>Mycobacteriales</taxon>
        <taxon>Gordoniaceae</taxon>
        <taxon>Gordonia</taxon>
    </lineage>
</organism>
<feature type="domain" description="Integral membrane protein YccS N-terminal" evidence="9">
    <location>
        <begin position="87"/>
        <end position="195"/>
    </location>
</feature>
<comment type="similarity">
    <text evidence="6">Belongs to the YccS/YhfK family.</text>
</comment>
<dbReference type="OrthoDB" id="3816110at2"/>
<evidence type="ECO:0000256" key="8">
    <source>
        <dbReference type="SAM" id="Phobius"/>
    </source>
</evidence>
<feature type="transmembrane region" description="Helical" evidence="8">
    <location>
        <begin position="340"/>
        <end position="361"/>
    </location>
</feature>
<dbReference type="Pfam" id="PF12805">
    <property type="entry name" value="FUSC-like"/>
    <property type="match status" value="1"/>
</dbReference>
<dbReference type="Pfam" id="PF13515">
    <property type="entry name" value="FUSC_2"/>
    <property type="match status" value="1"/>
</dbReference>
<evidence type="ECO:0000256" key="5">
    <source>
        <dbReference type="ARBA" id="ARBA00023136"/>
    </source>
</evidence>
<feature type="transmembrane region" description="Helical" evidence="8">
    <location>
        <begin position="123"/>
        <end position="144"/>
    </location>
</feature>
<dbReference type="EMBL" id="NGFO01000019">
    <property type="protein sequence ID" value="OUC77604.1"/>
    <property type="molecule type" value="Genomic_DNA"/>
</dbReference>
<evidence type="ECO:0000313" key="11">
    <source>
        <dbReference type="EMBL" id="OUC77604.1"/>
    </source>
</evidence>
<evidence type="ECO:0000256" key="1">
    <source>
        <dbReference type="ARBA" id="ARBA00004651"/>
    </source>
</evidence>
<dbReference type="AlphaFoldDB" id="A0A243Q816"/>
<comment type="subcellular location">
    <subcellularLocation>
        <location evidence="1">Cell membrane</location>
        <topology evidence="1">Multi-pass membrane protein</topology>
    </subcellularLocation>
</comment>
<dbReference type="Proteomes" id="UP000194632">
    <property type="component" value="Unassembled WGS sequence"/>
</dbReference>
<name>A0A243Q816_9ACTN</name>
<feature type="domain" description="Integral membrane bound transporter" evidence="10">
    <location>
        <begin position="339"/>
        <end position="463"/>
    </location>
</feature>
<comment type="caution">
    <text evidence="11">The sequence shown here is derived from an EMBL/GenBank/DDBJ whole genome shotgun (WGS) entry which is preliminary data.</text>
</comment>
<feature type="transmembrane region" description="Helical" evidence="8">
    <location>
        <begin position="86"/>
        <end position="111"/>
    </location>
</feature>
<keyword evidence="4 8" id="KW-1133">Transmembrane helix</keyword>
<feature type="transmembrane region" description="Helical" evidence="8">
    <location>
        <begin position="151"/>
        <end position="171"/>
    </location>
</feature>
<gene>
    <name evidence="11" type="ORF">CA982_16485</name>
</gene>
<evidence type="ECO:0000259" key="10">
    <source>
        <dbReference type="Pfam" id="PF13515"/>
    </source>
</evidence>
<dbReference type="InterPro" id="IPR032692">
    <property type="entry name" value="YccS_N"/>
</dbReference>
<proteinExistence type="inferred from homology"/>
<reference evidence="11 12" key="1">
    <citation type="submission" date="2017-05" db="EMBL/GenBank/DDBJ databases">
        <title>Biotechnological potential of actinobacteria isolated from South African environments.</title>
        <authorList>
            <person name="Le Roes-Hill M."/>
            <person name="Prins A."/>
            <person name="Durrell K.A."/>
        </authorList>
    </citation>
    <scope>NUCLEOTIDE SEQUENCE [LARGE SCALE GENOMIC DNA]</scope>
    <source>
        <strain evidence="11">BS2</strain>
    </source>
</reference>
<feature type="transmembrane region" description="Helical" evidence="8">
    <location>
        <begin position="398"/>
        <end position="416"/>
    </location>
</feature>
<dbReference type="STRING" id="417102.CA982_16485"/>
<dbReference type="GO" id="GO:0005886">
    <property type="term" value="C:plasma membrane"/>
    <property type="evidence" value="ECO:0007669"/>
    <property type="project" value="UniProtKB-SubCell"/>
</dbReference>
<evidence type="ECO:0000256" key="4">
    <source>
        <dbReference type="ARBA" id="ARBA00022989"/>
    </source>
</evidence>
<feature type="transmembrane region" description="Helical" evidence="8">
    <location>
        <begin position="373"/>
        <end position="392"/>
    </location>
</feature>
<feature type="transmembrane region" description="Helical" evidence="8">
    <location>
        <begin position="41"/>
        <end position="65"/>
    </location>
</feature>
<keyword evidence="3 8" id="KW-0812">Transmembrane</keyword>
<dbReference type="PANTHER" id="PTHR30509:SF9">
    <property type="entry name" value="MULTIDRUG RESISTANCE PROTEIN MDTO"/>
    <property type="match status" value="1"/>
</dbReference>
<keyword evidence="5 8" id="KW-0472">Membrane</keyword>
<protein>
    <submittedName>
        <fullName evidence="11">FUSC family protein</fullName>
    </submittedName>
</protein>
<dbReference type="InterPro" id="IPR049453">
    <property type="entry name" value="Memb_transporter_dom"/>
</dbReference>
<keyword evidence="12" id="KW-1185">Reference proteome</keyword>
<sequence>MSDETPAWRPTVWMRSLLATTPAPWPLGRSIRSAVTIASPVLIGALTDHAVVGMWISMGTLLLSAGEHALPYRARFRQVTVSAPMVAAACFLGALSSAPHVVMIIVMAAVAGTSGVLSGYSGVLSIATMQAVVIAAITIGVPAARPYWEPAVLFIAGAALYASALAIEAAVNRLRPQRDSLVSLLLALAAVARAQAAGNTDLAAERSHAINALDAFDQMTIAGRGLAGGPTTRYDRAARVSRAADQLLARLLAYDADRERSAATASRLDDCVNALNHRSRPPARPSDGTLIRLAMLEDAIWGDSPRAVALPPAERVRLTLPGPALLASAGRLSLCTALAYTAYILLPIAHGYWIPLTVALVMKPDLGSVFSRAMLRCLGTVCGAVIAVAVAVLVDGPVVSGLCVALFAACLPWAMARSYLWQALFLTPLVMVLLDMVVPHESVPDISEARVATTVVGGVIVIVAGYLIWPATRHAQMAGPFNDTLAVLGQYAHDVAVDAPADTVSADRRAVYRRLSDARTTLQRTLSEPPPAGAEAWAWIPVISATERVADRVTSAAASLTAPATTPSAAELSALADELTALEHRVSRRDVPHRAPTPPDRADLSPDPAIRELADELAHLRSLIGRDGATRSADSASLT</sequence>
<accession>A0A243Q816</accession>
<feature type="region of interest" description="Disordered" evidence="7">
    <location>
        <begin position="587"/>
        <end position="607"/>
    </location>
</feature>
<evidence type="ECO:0000256" key="3">
    <source>
        <dbReference type="ARBA" id="ARBA00022692"/>
    </source>
</evidence>
<evidence type="ECO:0000256" key="6">
    <source>
        <dbReference type="ARBA" id="ARBA00043993"/>
    </source>
</evidence>
<keyword evidence="2" id="KW-1003">Cell membrane</keyword>
<evidence type="ECO:0000313" key="12">
    <source>
        <dbReference type="Proteomes" id="UP000194632"/>
    </source>
</evidence>
<evidence type="ECO:0000259" key="9">
    <source>
        <dbReference type="Pfam" id="PF12805"/>
    </source>
</evidence>
<feature type="transmembrane region" description="Helical" evidence="8">
    <location>
        <begin position="451"/>
        <end position="469"/>
    </location>
</feature>
<evidence type="ECO:0000256" key="7">
    <source>
        <dbReference type="SAM" id="MobiDB-lite"/>
    </source>
</evidence>
<dbReference type="PANTHER" id="PTHR30509">
    <property type="entry name" value="P-HYDROXYBENZOIC ACID EFFLUX PUMP SUBUNIT-RELATED"/>
    <property type="match status" value="1"/>
</dbReference>